<gene>
    <name evidence="3" type="ORF">HMPREF9333_02274</name>
</gene>
<comment type="caution">
    <text evidence="3">The sequence shown here is derived from an EMBL/GenBank/DDBJ whole genome shotgun (WGS) entry which is preliminary data.</text>
</comment>
<keyword evidence="4" id="KW-1185">Reference proteome</keyword>
<dbReference type="Proteomes" id="UP000003011">
    <property type="component" value="Unassembled WGS sequence"/>
</dbReference>
<reference evidence="3 4" key="1">
    <citation type="submission" date="2011-08" db="EMBL/GenBank/DDBJ databases">
        <title>The Genome Sequence of Johnsonella ignava ATCC 51276.</title>
        <authorList>
            <consortium name="The Broad Institute Genome Sequencing Platform"/>
            <person name="Earl A."/>
            <person name="Ward D."/>
            <person name="Feldgarden M."/>
            <person name="Gevers D."/>
            <person name="Izard J."/>
            <person name="Blanton J.M."/>
            <person name="Baranova O.V."/>
            <person name="Dewhirst F.E."/>
            <person name="Young S.K."/>
            <person name="Zeng Q."/>
            <person name="Gargeya S."/>
            <person name="Fitzgerald M."/>
            <person name="Haas B."/>
            <person name="Abouelleil A."/>
            <person name="Alvarado L."/>
            <person name="Arachchi H.M."/>
            <person name="Berlin A."/>
            <person name="Brown A."/>
            <person name="Chapman S.B."/>
            <person name="Chen Z."/>
            <person name="Dunbar C."/>
            <person name="Freedman E."/>
            <person name="Gearin G."/>
            <person name="Gellesch M."/>
            <person name="Goldberg J."/>
            <person name="Griggs A."/>
            <person name="Gujja S."/>
            <person name="Heiman D."/>
            <person name="Howarth C."/>
            <person name="Larson L."/>
            <person name="Lui A."/>
            <person name="MacDonald P.J.P."/>
            <person name="Montmayeur A."/>
            <person name="Murphy C."/>
            <person name="Neiman D."/>
            <person name="Pearson M."/>
            <person name="Priest M."/>
            <person name="Roberts A."/>
            <person name="Saif S."/>
            <person name="Shea T."/>
            <person name="Shenoy N."/>
            <person name="Sisk P."/>
            <person name="Stolte C."/>
            <person name="Sykes S."/>
            <person name="Wortman J."/>
            <person name="Nusbaum C."/>
            <person name="Birren B."/>
        </authorList>
    </citation>
    <scope>NUCLEOTIDE SEQUENCE [LARGE SCALE GENOMIC DNA]</scope>
    <source>
        <strain evidence="3 4">ATCC 51276</strain>
    </source>
</reference>
<dbReference type="InterPro" id="IPR000525">
    <property type="entry name" value="Initiator_Rep_WH1"/>
</dbReference>
<dbReference type="PATRIC" id="fig|679200.3.peg.2390"/>
<dbReference type="AlphaFoldDB" id="G5GL29"/>
<evidence type="ECO:0000313" key="4">
    <source>
        <dbReference type="Proteomes" id="UP000003011"/>
    </source>
</evidence>
<organism evidence="3 4">
    <name type="scientific">Johnsonella ignava ATCC 51276</name>
    <dbReference type="NCBI Taxonomy" id="679200"/>
    <lineage>
        <taxon>Bacteria</taxon>
        <taxon>Bacillati</taxon>
        <taxon>Bacillota</taxon>
        <taxon>Clostridia</taxon>
        <taxon>Lachnospirales</taxon>
        <taxon>Lachnospiraceae</taxon>
        <taxon>Johnsonella</taxon>
    </lineage>
</organism>
<dbReference type="InterPro" id="IPR036388">
    <property type="entry name" value="WH-like_DNA-bd_sf"/>
</dbReference>
<accession>G5GL29</accession>
<sequence>MALKQNNLVVKKNVLNELRANNMTLQELRFFSIYLSRINPEDISTRIVRFSVSDFQKIMELQDRIKIDYLKQVTNSLLCKVVNIPNERGGYTGFQLFKECTVDMDNKKEWYIEIDAHDKALPLMFEFKEKYFSYKLWNALKLKSSNQLRMYEILKQYEKIGYRIMTIEYLKTQLGIDEKQYTRFNNFKQWVLEPCQKALEENTDIRFTYEPYGTKGKGGKVLELKFNIFKNNCYQDQLTLDEFIEEQKELEINPEDEQQEQEISRYASRINFMQEACNNEFSKEEIIVLYNAAHKILPDSDFHDDLTLFHFFKDKYDELNMRSKKSNIKYRFNYLKKIFDAEI</sequence>
<protein>
    <recommendedName>
        <fullName evidence="2">Initiator Rep protein WH1 domain-containing protein</fullName>
    </recommendedName>
</protein>
<dbReference type="STRING" id="679200.HMPREF9333_02274"/>
<dbReference type="Pfam" id="PF21205">
    <property type="entry name" value="Rep3_C"/>
    <property type="match status" value="1"/>
</dbReference>
<dbReference type="Pfam" id="PF01051">
    <property type="entry name" value="Rep3_N"/>
    <property type="match status" value="1"/>
</dbReference>
<dbReference type="HOGENOM" id="CLU_808400_0_0_9"/>
<dbReference type="EMBL" id="ACZL01000053">
    <property type="protein sequence ID" value="EHI54585.1"/>
    <property type="molecule type" value="Genomic_DNA"/>
</dbReference>
<proteinExistence type="inferred from homology"/>
<dbReference type="OrthoDB" id="923329at2"/>
<dbReference type="Gene3D" id="1.10.10.10">
    <property type="entry name" value="Winged helix-like DNA-binding domain superfamily/Winged helix DNA-binding domain"/>
    <property type="match status" value="2"/>
</dbReference>
<evidence type="ECO:0000256" key="1">
    <source>
        <dbReference type="ARBA" id="ARBA00038283"/>
    </source>
</evidence>
<dbReference type="RefSeq" id="WP_005542329.1">
    <property type="nucleotide sequence ID" value="NZ_JH378845.1"/>
</dbReference>
<evidence type="ECO:0000259" key="2">
    <source>
        <dbReference type="Pfam" id="PF01051"/>
    </source>
</evidence>
<dbReference type="GO" id="GO:0003887">
    <property type="term" value="F:DNA-directed DNA polymerase activity"/>
    <property type="evidence" value="ECO:0007669"/>
    <property type="project" value="InterPro"/>
</dbReference>
<evidence type="ECO:0000313" key="3">
    <source>
        <dbReference type="EMBL" id="EHI54585.1"/>
    </source>
</evidence>
<dbReference type="GO" id="GO:0006270">
    <property type="term" value="P:DNA replication initiation"/>
    <property type="evidence" value="ECO:0007669"/>
    <property type="project" value="InterPro"/>
</dbReference>
<dbReference type="eggNOG" id="COG5527">
    <property type="taxonomic scope" value="Bacteria"/>
</dbReference>
<dbReference type="SUPFAM" id="SSF46785">
    <property type="entry name" value="Winged helix' DNA-binding domain"/>
    <property type="match status" value="2"/>
</dbReference>
<name>G5GL29_9FIRM</name>
<feature type="domain" description="Initiator Rep protein WH1" evidence="2">
    <location>
        <begin position="9"/>
        <end position="155"/>
    </location>
</feature>
<comment type="similarity">
    <text evidence="1">Belongs to the initiator RepB protein family.</text>
</comment>
<dbReference type="InterPro" id="IPR036390">
    <property type="entry name" value="WH_DNA-bd_sf"/>
</dbReference>